<evidence type="ECO:0000256" key="2">
    <source>
        <dbReference type="ARBA" id="ARBA00022515"/>
    </source>
</evidence>
<keyword evidence="9" id="KW-0413">Isomerase</keyword>
<dbReference type="GO" id="GO:0006269">
    <property type="term" value="P:DNA replication, synthesis of primer"/>
    <property type="evidence" value="ECO:0007669"/>
    <property type="project" value="UniProtKB-KW"/>
</dbReference>
<dbReference type="STRING" id="1163408.UU9_12458"/>
<dbReference type="InterPro" id="IPR007694">
    <property type="entry name" value="DNA_helicase_DnaB-like_C"/>
</dbReference>
<evidence type="ECO:0000256" key="7">
    <source>
        <dbReference type="ARBA" id="ARBA00022840"/>
    </source>
</evidence>
<dbReference type="SUPFAM" id="SSF48024">
    <property type="entry name" value="N-terminal domain of DnaB helicase"/>
    <property type="match status" value="1"/>
</dbReference>
<dbReference type="InterPro" id="IPR007693">
    <property type="entry name" value="DNA_helicase_DnaB-like_N"/>
</dbReference>
<dbReference type="GO" id="GO:1990077">
    <property type="term" value="C:primosome complex"/>
    <property type="evidence" value="ECO:0007669"/>
    <property type="project" value="UniProtKB-KW"/>
</dbReference>
<evidence type="ECO:0000256" key="6">
    <source>
        <dbReference type="ARBA" id="ARBA00022806"/>
    </source>
</evidence>
<dbReference type="PATRIC" id="fig|1163408.3.peg.2542"/>
<evidence type="ECO:0000256" key="10">
    <source>
        <dbReference type="ARBA" id="ARBA00044969"/>
    </source>
</evidence>
<dbReference type="InterPro" id="IPR016136">
    <property type="entry name" value="DNA_helicase_N/primase_C"/>
</dbReference>
<dbReference type="CDD" id="cd00984">
    <property type="entry name" value="DnaB_C"/>
    <property type="match status" value="1"/>
</dbReference>
<evidence type="ECO:0000313" key="15">
    <source>
        <dbReference type="Proteomes" id="UP000004210"/>
    </source>
</evidence>
<dbReference type="OrthoDB" id="9773982at2"/>
<dbReference type="EMBL" id="AJXU01000051">
    <property type="protein sequence ID" value="EIL88561.1"/>
    <property type="molecule type" value="Genomic_DNA"/>
</dbReference>
<dbReference type="Proteomes" id="UP000004210">
    <property type="component" value="Unassembled WGS sequence"/>
</dbReference>
<evidence type="ECO:0000256" key="3">
    <source>
        <dbReference type="ARBA" id="ARBA00022705"/>
    </source>
</evidence>
<feature type="domain" description="SF4 helicase" evidence="13">
    <location>
        <begin position="156"/>
        <end position="414"/>
    </location>
</feature>
<gene>
    <name evidence="14" type="ORF">UU9_12458</name>
</gene>
<dbReference type="PANTHER" id="PTHR30153">
    <property type="entry name" value="REPLICATIVE DNA HELICASE DNAB"/>
    <property type="match status" value="1"/>
</dbReference>
<dbReference type="GO" id="GO:0003677">
    <property type="term" value="F:DNA binding"/>
    <property type="evidence" value="ECO:0007669"/>
    <property type="project" value="UniProtKB-KW"/>
</dbReference>
<evidence type="ECO:0000259" key="13">
    <source>
        <dbReference type="PROSITE" id="PS51199"/>
    </source>
</evidence>
<dbReference type="GO" id="GO:0005829">
    <property type="term" value="C:cytosol"/>
    <property type="evidence" value="ECO:0007669"/>
    <property type="project" value="TreeGrafter"/>
</dbReference>
<keyword evidence="3" id="KW-0235">DNA replication</keyword>
<keyword evidence="4" id="KW-0547">Nucleotide-binding</keyword>
<dbReference type="Pfam" id="PF00772">
    <property type="entry name" value="DnaB"/>
    <property type="match status" value="1"/>
</dbReference>
<dbReference type="eggNOG" id="COG0305">
    <property type="taxonomic scope" value="Bacteria"/>
</dbReference>
<dbReference type="RefSeq" id="WP_007082121.1">
    <property type="nucleotide sequence ID" value="NZ_AJXU01000051.1"/>
</dbReference>
<sequence>MSAAVHAEGAVLGACLCSADAYWRVADLLTPDDFSGAGHRKIYALIVKLAREEAPFDAVTIGDAEPALADLALDLANAEGWRTANVRAYAEMVTNAAVARRVKIAGQQIARLEGPDVLGQAQQIMGACLPRHMGSIKHIREFIRASVMELQRRVDAKGEMTGIPTSLQGLDDLTCGLQNGDLIVVAARPSVGKTALTIQVLVNACRHGKHALFFSLEMTGVKIADRVQAHVAQVNAAGMKRPELFDNADFGALFNAANEIAELPLHIDETPALTIEALCARARQLHATQHVDLIAIDYLTQMTPPTGKNLSTADALQIITRALKSLAKELNVPVLLLSQLNRDGDGHRPTLKALRDSGAIEQDADVVIFLHRPDAEDKERVVLIVEKQRDGETGDVHLHANMRHQRFTETDAPTHQTNAPTSMRNYGKRARAGGWNGYQD</sequence>
<dbReference type="SUPFAM" id="SSF52540">
    <property type="entry name" value="P-loop containing nucleoside triphosphate hydrolases"/>
    <property type="match status" value="1"/>
</dbReference>
<accession>I4VMX0</accession>
<feature type="compositionally biased region" description="Polar residues" evidence="12">
    <location>
        <begin position="411"/>
        <end position="424"/>
    </location>
</feature>
<feature type="region of interest" description="Disordered" evidence="12">
    <location>
        <begin position="408"/>
        <end position="440"/>
    </location>
</feature>
<dbReference type="GO" id="GO:0016787">
    <property type="term" value="F:hydrolase activity"/>
    <property type="evidence" value="ECO:0007669"/>
    <property type="project" value="UniProtKB-KW"/>
</dbReference>
<dbReference type="PROSITE" id="PS51199">
    <property type="entry name" value="SF4_HELICASE"/>
    <property type="match status" value="1"/>
</dbReference>
<comment type="catalytic activity">
    <reaction evidence="11">
        <text>ATP + H2O = ADP + phosphate + H(+)</text>
        <dbReference type="Rhea" id="RHEA:13065"/>
        <dbReference type="ChEBI" id="CHEBI:15377"/>
        <dbReference type="ChEBI" id="CHEBI:15378"/>
        <dbReference type="ChEBI" id="CHEBI:30616"/>
        <dbReference type="ChEBI" id="CHEBI:43474"/>
        <dbReference type="ChEBI" id="CHEBI:456216"/>
        <dbReference type="EC" id="5.6.2.3"/>
    </reaction>
</comment>
<evidence type="ECO:0000256" key="12">
    <source>
        <dbReference type="SAM" id="MobiDB-lite"/>
    </source>
</evidence>
<dbReference type="EC" id="5.6.2.3" evidence="10"/>
<dbReference type="PANTHER" id="PTHR30153:SF2">
    <property type="entry name" value="REPLICATIVE DNA HELICASE"/>
    <property type="match status" value="1"/>
</dbReference>
<keyword evidence="5" id="KW-0378">Hydrolase</keyword>
<evidence type="ECO:0000256" key="1">
    <source>
        <dbReference type="ARBA" id="ARBA00008428"/>
    </source>
</evidence>
<dbReference type="InterPro" id="IPR036185">
    <property type="entry name" value="DNA_heli_DnaB-like_N_sf"/>
</dbReference>
<comment type="similarity">
    <text evidence="1">Belongs to the helicase family. DnaB subfamily.</text>
</comment>
<dbReference type="AlphaFoldDB" id="I4VMX0"/>
<name>I4VMX0_9GAMM</name>
<keyword evidence="8" id="KW-0238">DNA-binding</keyword>
<reference evidence="14 15" key="1">
    <citation type="journal article" date="2012" name="J. Bacteriol.">
        <title>Genome sequences for six rhodanobacter strains, isolated from soils and the terrestrial subsurface, with variable denitrification capabilities.</title>
        <authorList>
            <person name="Kostka J.E."/>
            <person name="Green S.J."/>
            <person name="Rishishwar L."/>
            <person name="Prakash O."/>
            <person name="Katz L.S."/>
            <person name="Marino-Ramirez L."/>
            <person name="Jordan I.K."/>
            <person name="Munk C."/>
            <person name="Ivanova N."/>
            <person name="Mikhailova N."/>
            <person name="Watson D.B."/>
            <person name="Brown S.D."/>
            <person name="Palumbo A.V."/>
            <person name="Brooks S.C."/>
        </authorList>
    </citation>
    <scope>NUCLEOTIDE SEQUENCE [LARGE SCALE GENOMIC DNA]</scope>
    <source>
        <strain evidence="15">Jip2T</strain>
    </source>
</reference>
<keyword evidence="15" id="KW-1185">Reference proteome</keyword>
<dbReference type="GO" id="GO:0005524">
    <property type="term" value="F:ATP binding"/>
    <property type="evidence" value="ECO:0007669"/>
    <property type="project" value="UniProtKB-KW"/>
</dbReference>
<evidence type="ECO:0000256" key="9">
    <source>
        <dbReference type="ARBA" id="ARBA00023235"/>
    </source>
</evidence>
<evidence type="ECO:0000256" key="4">
    <source>
        <dbReference type="ARBA" id="ARBA00022741"/>
    </source>
</evidence>
<keyword evidence="7" id="KW-0067">ATP-binding</keyword>
<dbReference type="Gene3D" id="3.40.50.300">
    <property type="entry name" value="P-loop containing nucleotide triphosphate hydrolases"/>
    <property type="match status" value="1"/>
</dbReference>
<organism evidence="14 15">
    <name type="scientific">Rhodanobacter fulvus Jip2</name>
    <dbReference type="NCBI Taxonomy" id="1163408"/>
    <lineage>
        <taxon>Bacteria</taxon>
        <taxon>Pseudomonadati</taxon>
        <taxon>Pseudomonadota</taxon>
        <taxon>Gammaproteobacteria</taxon>
        <taxon>Lysobacterales</taxon>
        <taxon>Rhodanobacteraceae</taxon>
        <taxon>Rhodanobacter</taxon>
    </lineage>
</organism>
<keyword evidence="6 14" id="KW-0347">Helicase</keyword>
<evidence type="ECO:0000256" key="11">
    <source>
        <dbReference type="ARBA" id="ARBA00048954"/>
    </source>
</evidence>
<dbReference type="GO" id="GO:0043139">
    <property type="term" value="F:5'-3' DNA helicase activity"/>
    <property type="evidence" value="ECO:0007669"/>
    <property type="project" value="UniProtKB-EC"/>
</dbReference>
<proteinExistence type="inferred from homology"/>
<evidence type="ECO:0000313" key="14">
    <source>
        <dbReference type="EMBL" id="EIL88561.1"/>
    </source>
</evidence>
<comment type="caution">
    <text evidence="14">The sequence shown here is derived from an EMBL/GenBank/DDBJ whole genome shotgun (WGS) entry which is preliminary data.</text>
</comment>
<protein>
    <recommendedName>
        <fullName evidence="10">DNA 5'-3' helicase</fullName>
        <ecNumber evidence="10">5.6.2.3</ecNumber>
    </recommendedName>
</protein>
<dbReference type="Gene3D" id="1.10.860.10">
    <property type="entry name" value="DNAb Helicase, Chain A"/>
    <property type="match status" value="1"/>
</dbReference>
<keyword evidence="2" id="KW-0639">Primosome</keyword>
<evidence type="ECO:0000256" key="5">
    <source>
        <dbReference type="ARBA" id="ARBA00022801"/>
    </source>
</evidence>
<evidence type="ECO:0000256" key="8">
    <source>
        <dbReference type="ARBA" id="ARBA00023125"/>
    </source>
</evidence>
<dbReference type="Pfam" id="PF03796">
    <property type="entry name" value="DnaB_C"/>
    <property type="match status" value="1"/>
</dbReference>
<dbReference type="InterPro" id="IPR027417">
    <property type="entry name" value="P-loop_NTPase"/>
</dbReference>